<name>A0A2G9T9E4_TELCI</name>
<organism evidence="2 3">
    <name type="scientific">Teladorsagia circumcincta</name>
    <name type="common">Brown stomach worm</name>
    <name type="synonym">Ostertagia circumcincta</name>
    <dbReference type="NCBI Taxonomy" id="45464"/>
    <lineage>
        <taxon>Eukaryota</taxon>
        <taxon>Metazoa</taxon>
        <taxon>Ecdysozoa</taxon>
        <taxon>Nematoda</taxon>
        <taxon>Chromadorea</taxon>
        <taxon>Rhabditida</taxon>
        <taxon>Rhabditina</taxon>
        <taxon>Rhabditomorpha</taxon>
        <taxon>Strongyloidea</taxon>
        <taxon>Trichostrongylidae</taxon>
        <taxon>Teladorsagia</taxon>
    </lineage>
</organism>
<feature type="compositionally biased region" description="Polar residues" evidence="1">
    <location>
        <begin position="47"/>
        <end position="63"/>
    </location>
</feature>
<evidence type="ECO:0000313" key="3">
    <source>
        <dbReference type="Proteomes" id="UP000230423"/>
    </source>
</evidence>
<evidence type="ECO:0000256" key="1">
    <source>
        <dbReference type="SAM" id="MobiDB-lite"/>
    </source>
</evidence>
<protein>
    <submittedName>
        <fullName evidence="2">Uncharacterized protein</fullName>
    </submittedName>
</protein>
<feature type="compositionally biased region" description="Polar residues" evidence="1">
    <location>
        <begin position="28"/>
        <end position="37"/>
    </location>
</feature>
<keyword evidence="3" id="KW-1185">Reference proteome</keyword>
<evidence type="ECO:0000313" key="2">
    <source>
        <dbReference type="EMBL" id="PIO54498.1"/>
    </source>
</evidence>
<dbReference type="Proteomes" id="UP000230423">
    <property type="component" value="Unassembled WGS sequence"/>
</dbReference>
<dbReference type="AlphaFoldDB" id="A0A2G9T9E4"/>
<dbReference type="EMBL" id="KZ396011">
    <property type="protein sequence ID" value="PIO54498.1"/>
    <property type="molecule type" value="Genomic_DNA"/>
</dbReference>
<feature type="region of interest" description="Disordered" evidence="1">
    <location>
        <begin position="28"/>
        <end position="63"/>
    </location>
</feature>
<sequence>MNCGALARGVVFKDFEIQSEMNRARLLQQPNQISQPPSAALLAMKPTSGTKRSNAASNGASTTKRIVVQAKLDSTDGVRGGELQLRDMVKSWSVQIVLERDKLRSLEEVCCARNLDCNSRPAKGDSPST</sequence>
<accession>A0A2G9T9E4</accession>
<reference evidence="2 3" key="1">
    <citation type="submission" date="2015-09" db="EMBL/GenBank/DDBJ databases">
        <title>Draft genome of the parasitic nematode Teladorsagia circumcincta isolate WARC Sus (inbred).</title>
        <authorList>
            <person name="Mitreva M."/>
        </authorList>
    </citation>
    <scope>NUCLEOTIDE SEQUENCE [LARGE SCALE GENOMIC DNA]</scope>
    <source>
        <strain evidence="2 3">S</strain>
    </source>
</reference>
<gene>
    <name evidence="2" type="ORF">TELCIR_24138</name>
</gene>
<proteinExistence type="predicted"/>